<dbReference type="RefSeq" id="XP_044561914.1">
    <property type="nucleotide sequence ID" value="XM_044707204.1"/>
</dbReference>
<reference evidence="2 3" key="1">
    <citation type="journal article" date="2019" name="Sci. Rep.">
        <title>Nanopore sequencing improves the draft genome of the human pathogenic amoeba Naegleria fowleri.</title>
        <authorList>
            <person name="Liechti N."/>
            <person name="Schurch N."/>
            <person name="Bruggmann R."/>
            <person name="Wittwer M."/>
        </authorList>
    </citation>
    <scope>NUCLEOTIDE SEQUENCE [LARGE SCALE GENOMIC DNA]</scope>
    <source>
        <strain evidence="2 3">ATCC 30894</strain>
    </source>
</reference>
<protein>
    <recommendedName>
        <fullName evidence="4">WH2 domain-containing protein</fullName>
    </recommendedName>
</protein>
<feature type="compositionally biased region" description="Polar residues" evidence="1">
    <location>
        <begin position="70"/>
        <end position="84"/>
    </location>
</feature>
<dbReference type="Proteomes" id="UP000444721">
    <property type="component" value="Unassembled WGS sequence"/>
</dbReference>
<evidence type="ECO:0000256" key="1">
    <source>
        <dbReference type="SAM" id="MobiDB-lite"/>
    </source>
</evidence>
<dbReference type="VEuPathDB" id="AmoebaDB:NF0017620"/>
<feature type="region of interest" description="Disordered" evidence="1">
    <location>
        <begin position="70"/>
        <end position="91"/>
    </location>
</feature>
<feature type="region of interest" description="Disordered" evidence="1">
    <location>
        <begin position="36"/>
        <end position="58"/>
    </location>
</feature>
<dbReference type="VEuPathDB" id="AmoebaDB:FDP41_003854"/>
<feature type="compositionally biased region" description="Low complexity" evidence="1">
    <location>
        <begin position="48"/>
        <end position="58"/>
    </location>
</feature>
<dbReference type="VEuPathDB" id="AmoebaDB:NfTy_063880"/>
<evidence type="ECO:0000313" key="3">
    <source>
        <dbReference type="Proteomes" id="UP000444721"/>
    </source>
</evidence>
<name>A0A6A5BSA8_NAEFO</name>
<dbReference type="OrthoDB" id="10449212at2759"/>
<organism evidence="2 3">
    <name type="scientific">Naegleria fowleri</name>
    <name type="common">Brain eating amoeba</name>
    <dbReference type="NCBI Taxonomy" id="5763"/>
    <lineage>
        <taxon>Eukaryota</taxon>
        <taxon>Discoba</taxon>
        <taxon>Heterolobosea</taxon>
        <taxon>Tetramitia</taxon>
        <taxon>Eutetramitia</taxon>
        <taxon>Vahlkampfiidae</taxon>
        <taxon>Naegleria</taxon>
    </lineage>
</organism>
<gene>
    <name evidence="2" type="ORF">FDP41_003854</name>
</gene>
<accession>A0A6A5BSA8</accession>
<evidence type="ECO:0000313" key="2">
    <source>
        <dbReference type="EMBL" id="KAF0977201.1"/>
    </source>
</evidence>
<comment type="caution">
    <text evidence="2">The sequence shown here is derived from an EMBL/GenBank/DDBJ whole genome shotgun (WGS) entry which is preliminary data.</text>
</comment>
<dbReference type="OMA" id="SHENYSV"/>
<dbReference type="EMBL" id="VFQX01000035">
    <property type="protein sequence ID" value="KAF0977201.1"/>
    <property type="molecule type" value="Genomic_DNA"/>
</dbReference>
<dbReference type="AlphaFoldDB" id="A0A6A5BSA8"/>
<feature type="region of interest" description="Disordered" evidence="1">
    <location>
        <begin position="202"/>
        <end position="225"/>
    </location>
</feature>
<keyword evidence="3" id="KW-1185">Reference proteome</keyword>
<feature type="compositionally biased region" description="Low complexity" evidence="1">
    <location>
        <begin position="418"/>
        <end position="440"/>
    </location>
</feature>
<proteinExistence type="predicted"/>
<feature type="region of interest" description="Disordered" evidence="1">
    <location>
        <begin position="372"/>
        <end position="440"/>
    </location>
</feature>
<sequence>MSLITSYFLENSQALGKRLYGDDVFEKVRKSLLEKDHQPSTTDINSQTHSSSACSSNGSVVSSCTTTTIKQHNNDAPSTNESHQASGSNSSVATSSNFSITSSASSKNASLKALTTSDIAHQNNRNEKVKLDIQTTNQCLYLTTLLGMLSNLRKLSIASQVAIANITSLTDQTFKRVCAVHDKYQELRSKLEGIDFDHVLPNDQEKPSHENYSVRNQEPDQGRFNPSTMTDGWYEQYLRCPDNPNFKPIEDLILKPGYAHASISQNYSHPEGIYASWKENYVRQMKNETKNHNKARSLGSSRKSLQVGDVIVPEKKVKKIKKAWKHLDKNNGLKQLVQKREGSCSSSTQLSESQKIVITGCHNIAPAKKTKIHSVMRSASQKTLLTTTTVSSPPKAEVRRKPLPSIPKSRSGARIDSNESPLSELSNLKTSPSQELSQPPSERIVNVLSVLSQQDSHTNVPSNAAVIPPPPMIPQHQIPPPPSMSSIQPVVTINSLSIPPPPLTSITLASNALGTKISELAGVSNKSSASSHQKQAVSPRDQTVRNDTMADLLESIRKGIKLSKATERVIPQKPLPGKEAFDVFSVLKEKFKFARGGESCDESFRNYGDSTNEDW</sequence>
<evidence type="ECO:0008006" key="4">
    <source>
        <dbReference type="Google" id="ProtNLM"/>
    </source>
</evidence>
<dbReference type="GeneID" id="68111072"/>